<feature type="transmembrane region" description="Helical" evidence="5">
    <location>
        <begin position="66"/>
        <end position="85"/>
    </location>
</feature>
<feature type="transmembrane region" description="Helical" evidence="5">
    <location>
        <begin position="382"/>
        <end position="405"/>
    </location>
</feature>
<feature type="transmembrane region" description="Helical" evidence="5">
    <location>
        <begin position="166"/>
        <end position="184"/>
    </location>
</feature>
<keyword evidence="7" id="KW-0436">Ligase</keyword>
<protein>
    <submittedName>
        <fullName evidence="7">O-antigen ligase</fullName>
    </submittedName>
</protein>
<evidence type="ECO:0000313" key="7">
    <source>
        <dbReference type="EMBL" id="SDF98928.1"/>
    </source>
</evidence>
<dbReference type="PANTHER" id="PTHR37422:SF17">
    <property type="entry name" value="O-ANTIGEN LIGASE"/>
    <property type="match status" value="1"/>
</dbReference>
<dbReference type="InterPro" id="IPR007016">
    <property type="entry name" value="O-antigen_ligase-rel_domated"/>
</dbReference>
<comment type="subcellular location">
    <subcellularLocation>
        <location evidence="1">Membrane</location>
        <topology evidence="1">Multi-pass membrane protein</topology>
    </subcellularLocation>
</comment>
<keyword evidence="2 5" id="KW-0812">Transmembrane</keyword>
<feature type="transmembrane region" description="Helical" evidence="5">
    <location>
        <begin position="215"/>
        <end position="233"/>
    </location>
</feature>
<reference evidence="7 8" key="1">
    <citation type="submission" date="2016-10" db="EMBL/GenBank/DDBJ databases">
        <authorList>
            <person name="de Groot N.N."/>
        </authorList>
    </citation>
    <scope>NUCLEOTIDE SEQUENCE [LARGE SCALE GENOMIC DNA]</scope>
    <source>
        <strain evidence="7 8">BH539</strain>
    </source>
</reference>
<dbReference type="AlphaFoldDB" id="A0A1G7QKC2"/>
<evidence type="ECO:0000256" key="3">
    <source>
        <dbReference type="ARBA" id="ARBA00022989"/>
    </source>
</evidence>
<feature type="transmembrane region" description="Helical" evidence="5">
    <location>
        <begin position="97"/>
        <end position="115"/>
    </location>
</feature>
<proteinExistence type="predicted"/>
<feature type="transmembrane region" description="Helical" evidence="5">
    <location>
        <begin position="191"/>
        <end position="209"/>
    </location>
</feature>
<dbReference type="OrthoDB" id="8576060at2"/>
<dbReference type="GO" id="GO:0016020">
    <property type="term" value="C:membrane"/>
    <property type="evidence" value="ECO:0007669"/>
    <property type="project" value="UniProtKB-SubCell"/>
</dbReference>
<evidence type="ECO:0000256" key="2">
    <source>
        <dbReference type="ARBA" id="ARBA00022692"/>
    </source>
</evidence>
<feature type="transmembrane region" description="Helical" evidence="5">
    <location>
        <begin position="122"/>
        <end position="141"/>
    </location>
</feature>
<dbReference type="GO" id="GO:0016874">
    <property type="term" value="F:ligase activity"/>
    <property type="evidence" value="ECO:0007669"/>
    <property type="project" value="UniProtKB-KW"/>
</dbReference>
<accession>A0A1G7QKC2</accession>
<dbReference type="RefSeq" id="WP_092524177.1">
    <property type="nucleotide sequence ID" value="NZ_FNCI01000003.1"/>
</dbReference>
<evidence type="ECO:0000259" key="6">
    <source>
        <dbReference type="Pfam" id="PF04932"/>
    </source>
</evidence>
<dbReference type="Proteomes" id="UP000198641">
    <property type="component" value="Unassembled WGS sequence"/>
</dbReference>
<feature type="transmembrane region" description="Helical" evidence="5">
    <location>
        <begin position="411"/>
        <end position="429"/>
    </location>
</feature>
<feature type="transmembrane region" description="Helical" evidence="5">
    <location>
        <begin position="245"/>
        <end position="265"/>
    </location>
</feature>
<organism evidence="7 8">
    <name type="scientific">Onishia taeanensis</name>
    <dbReference type="NCBI Taxonomy" id="284577"/>
    <lineage>
        <taxon>Bacteria</taxon>
        <taxon>Pseudomonadati</taxon>
        <taxon>Pseudomonadota</taxon>
        <taxon>Gammaproteobacteria</taxon>
        <taxon>Oceanospirillales</taxon>
        <taxon>Halomonadaceae</taxon>
        <taxon>Onishia</taxon>
    </lineage>
</organism>
<evidence type="ECO:0000256" key="4">
    <source>
        <dbReference type="ARBA" id="ARBA00023136"/>
    </source>
</evidence>
<dbReference type="PANTHER" id="PTHR37422">
    <property type="entry name" value="TEICHURONIC ACID BIOSYNTHESIS PROTEIN TUAE"/>
    <property type="match status" value="1"/>
</dbReference>
<dbReference type="InterPro" id="IPR051533">
    <property type="entry name" value="WaaL-like"/>
</dbReference>
<keyword evidence="4 5" id="KW-0472">Membrane</keyword>
<feature type="domain" description="O-antigen ligase-related" evidence="6">
    <location>
        <begin position="199"/>
        <end position="362"/>
    </location>
</feature>
<keyword evidence="8" id="KW-1185">Reference proteome</keyword>
<evidence type="ECO:0000256" key="1">
    <source>
        <dbReference type="ARBA" id="ARBA00004141"/>
    </source>
</evidence>
<keyword evidence="3 5" id="KW-1133">Transmembrane helix</keyword>
<gene>
    <name evidence="7" type="ORF">SAMN05216571_103306</name>
</gene>
<dbReference type="EMBL" id="FNCI01000003">
    <property type="protein sequence ID" value="SDF98928.1"/>
    <property type="molecule type" value="Genomic_DNA"/>
</dbReference>
<dbReference type="STRING" id="284577.SAMN05216571_103306"/>
<name>A0A1G7QKC2_9GAMM</name>
<feature type="transmembrane region" description="Helical" evidence="5">
    <location>
        <begin position="38"/>
        <end position="54"/>
    </location>
</feature>
<evidence type="ECO:0000256" key="5">
    <source>
        <dbReference type="SAM" id="Phobius"/>
    </source>
</evidence>
<evidence type="ECO:0000313" key="8">
    <source>
        <dbReference type="Proteomes" id="UP000198641"/>
    </source>
</evidence>
<dbReference type="Pfam" id="PF04932">
    <property type="entry name" value="Wzy_C"/>
    <property type="match status" value="1"/>
</dbReference>
<feature type="transmembrane region" description="Helical" evidence="5">
    <location>
        <begin position="352"/>
        <end position="370"/>
    </location>
</feature>
<sequence length="433" mass="49357">MFSGTQVAGGRYERFVRNCGWIALSVYIFSWFSSLDVSRAAEVIFILCFIFLWFREPDRKIRYNWVFLVFLAFVVLEVFVYFFAIERFPGFADGQLKGARHIAKLFLCIAVAWWLRGSVRAAIYLAAIFVAGFLFALLIGFDSSQWLMGFQGHRVGFGFTNSQHTAVYFAMALVFSVCWCWYCYQKSTSILLLLLPAGLVILSIVGVIITQTRAVWLGCFIILLLISVVAVFLKKKEALTLLSAPKSGLFFFLGAILSVVLIWQFSPLIEKRLGYENQVIEDLVEGNLQNISYGSIGNRINTWRYAIEKIQERPLTGWGGESRKPLIDEGPFPDRVKKRYGHFHNGYIDITLAYGLLGFSLLAILTWMSLKGVFSLWRQGEPILFFGLLSAWGLFFVVNLFESYIIFKTGLYIYLVLGGIGLSFYLFGVKRHE</sequence>